<dbReference type="Gene3D" id="1.20.1110.10">
    <property type="entry name" value="Calcium-transporting ATPase, transmembrane domain"/>
    <property type="match status" value="1"/>
</dbReference>
<dbReference type="Pfam" id="PF00690">
    <property type="entry name" value="Cation_ATPase_N"/>
    <property type="match status" value="1"/>
</dbReference>
<dbReference type="Pfam" id="PF13246">
    <property type="entry name" value="Cation_ATPase"/>
    <property type="match status" value="1"/>
</dbReference>
<evidence type="ECO:0000256" key="7">
    <source>
        <dbReference type="ARBA" id="ARBA00023136"/>
    </source>
</evidence>
<dbReference type="InterPro" id="IPR036412">
    <property type="entry name" value="HAD-like_sf"/>
</dbReference>
<dbReference type="GO" id="GO:0030007">
    <property type="term" value="P:intracellular potassium ion homeostasis"/>
    <property type="evidence" value="ECO:0007669"/>
    <property type="project" value="TreeGrafter"/>
</dbReference>
<dbReference type="FunFam" id="1.20.1110.10:FF:000095">
    <property type="entry name" value="Sodium/potassium-transporting ATPase subunit alpha-1"/>
    <property type="match status" value="1"/>
</dbReference>
<evidence type="ECO:0000256" key="11">
    <source>
        <dbReference type="SAM" id="MobiDB-lite"/>
    </source>
</evidence>
<dbReference type="InterPro" id="IPR059000">
    <property type="entry name" value="ATPase_P-type_domA"/>
</dbReference>
<dbReference type="InterPro" id="IPR050510">
    <property type="entry name" value="Cation_transp_ATPase_P-type"/>
</dbReference>
<keyword evidence="7 12" id="KW-0472">Membrane</keyword>
<dbReference type="InterPro" id="IPR023299">
    <property type="entry name" value="ATPase_P-typ_cyto_dom_N"/>
</dbReference>
<dbReference type="SUPFAM" id="SSF56784">
    <property type="entry name" value="HAD-like"/>
    <property type="match status" value="1"/>
</dbReference>
<dbReference type="GO" id="GO:0016887">
    <property type="term" value="F:ATP hydrolysis activity"/>
    <property type="evidence" value="ECO:0007669"/>
    <property type="project" value="InterPro"/>
</dbReference>
<dbReference type="InterPro" id="IPR023298">
    <property type="entry name" value="ATPase_P-typ_TM_dom_sf"/>
</dbReference>
<keyword evidence="5" id="KW-1278">Translocase</keyword>
<proteinExistence type="predicted"/>
<dbReference type="Gene3D" id="3.40.50.1000">
    <property type="entry name" value="HAD superfamily/HAD-like"/>
    <property type="match status" value="1"/>
</dbReference>
<evidence type="ECO:0000256" key="10">
    <source>
        <dbReference type="ARBA" id="ARBA00039096"/>
    </source>
</evidence>
<dbReference type="GO" id="GO:0005886">
    <property type="term" value="C:plasma membrane"/>
    <property type="evidence" value="ECO:0007669"/>
    <property type="project" value="TreeGrafter"/>
</dbReference>
<evidence type="ECO:0000259" key="13">
    <source>
        <dbReference type="SMART" id="SM00831"/>
    </source>
</evidence>
<dbReference type="InterPro" id="IPR004014">
    <property type="entry name" value="ATPase_P-typ_cation-transptr_N"/>
</dbReference>
<dbReference type="FunFam" id="2.70.150.10:FF:000003">
    <property type="entry name" value="Sodium/potassium-transporting ATPase subunit alpha"/>
    <property type="match status" value="1"/>
</dbReference>
<dbReference type="PANTHER" id="PTHR43294:SF18">
    <property type="entry name" value="SODIUM_POTASSIUM-TRANSPORTING ATPASE SUBUNIT ALPHA"/>
    <property type="match status" value="1"/>
</dbReference>
<evidence type="ECO:0000256" key="2">
    <source>
        <dbReference type="ARBA" id="ARBA00022692"/>
    </source>
</evidence>
<dbReference type="Gene3D" id="2.70.150.10">
    <property type="entry name" value="Calcium-transporting ATPase, cytoplasmic transduction domain A"/>
    <property type="match status" value="1"/>
</dbReference>
<keyword evidence="2 12" id="KW-0812">Transmembrane</keyword>
<dbReference type="InterPro" id="IPR023214">
    <property type="entry name" value="HAD_sf"/>
</dbReference>
<evidence type="ECO:0000256" key="1">
    <source>
        <dbReference type="ARBA" id="ARBA00004141"/>
    </source>
</evidence>
<dbReference type="GO" id="GO:0005524">
    <property type="term" value="F:ATP binding"/>
    <property type="evidence" value="ECO:0007669"/>
    <property type="project" value="UniProtKB-KW"/>
</dbReference>
<feature type="region of interest" description="Disordered" evidence="11">
    <location>
        <begin position="1"/>
        <end position="36"/>
    </location>
</feature>
<dbReference type="GO" id="GO:0005391">
    <property type="term" value="F:P-type sodium:potassium-exchanging transporter activity"/>
    <property type="evidence" value="ECO:0007669"/>
    <property type="project" value="UniProtKB-EC"/>
</dbReference>
<dbReference type="PANTHER" id="PTHR43294">
    <property type="entry name" value="SODIUM/POTASSIUM-TRANSPORTING ATPASE SUBUNIT ALPHA"/>
    <property type="match status" value="1"/>
</dbReference>
<feature type="compositionally biased region" description="Low complexity" evidence="11">
    <location>
        <begin position="16"/>
        <end position="26"/>
    </location>
</feature>
<dbReference type="Gene3D" id="3.40.1110.10">
    <property type="entry name" value="Calcium-transporting ATPase, cytoplasmic domain N"/>
    <property type="match status" value="1"/>
</dbReference>
<keyword evidence="14" id="KW-1185">Reference proteome</keyword>
<comment type="subcellular location">
    <subcellularLocation>
        <location evidence="1">Membrane</location>
        <topology evidence="1">Multi-pass membrane protein</topology>
    </subcellularLocation>
</comment>
<protein>
    <recommendedName>
        <fullName evidence="10">Na(+)/K(+)-exchanging ATPase</fullName>
        <ecNumber evidence="10">7.2.2.13</ecNumber>
    </recommendedName>
</protein>
<evidence type="ECO:0000313" key="15">
    <source>
        <dbReference type="WBParaSite" id="scaffold35294_cov250.g22363"/>
    </source>
</evidence>
<accession>A0A915MC09</accession>
<dbReference type="GO" id="GO:0006883">
    <property type="term" value="P:intracellular sodium ion homeostasis"/>
    <property type="evidence" value="ECO:0007669"/>
    <property type="project" value="TreeGrafter"/>
</dbReference>
<dbReference type="SUPFAM" id="SSF81653">
    <property type="entry name" value="Calcium ATPase, transduction domain A"/>
    <property type="match status" value="1"/>
</dbReference>
<evidence type="ECO:0000256" key="12">
    <source>
        <dbReference type="SAM" id="Phobius"/>
    </source>
</evidence>
<dbReference type="PRINTS" id="PR00121">
    <property type="entry name" value="NAKATPASE"/>
</dbReference>
<evidence type="ECO:0000256" key="9">
    <source>
        <dbReference type="ARBA" id="ARBA00038795"/>
    </source>
</evidence>
<dbReference type="PRINTS" id="PR00119">
    <property type="entry name" value="CATATPASE"/>
</dbReference>
<evidence type="ECO:0000256" key="8">
    <source>
        <dbReference type="ARBA" id="ARBA00037422"/>
    </source>
</evidence>
<dbReference type="GO" id="GO:0036376">
    <property type="term" value="P:sodium ion export across plasma membrane"/>
    <property type="evidence" value="ECO:0007669"/>
    <property type="project" value="TreeGrafter"/>
</dbReference>
<feature type="domain" description="Cation-transporting P-type ATPase N-terminal" evidence="13">
    <location>
        <begin position="41"/>
        <end position="117"/>
    </location>
</feature>
<dbReference type="WBParaSite" id="scaffold35294_cov250.g22363">
    <property type="protein sequence ID" value="scaffold35294_cov250.g22363"/>
    <property type="gene ID" value="scaffold35294_cov250.g22363"/>
</dbReference>
<evidence type="ECO:0000256" key="4">
    <source>
        <dbReference type="ARBA" id="ARBA00022840"/>
    </source>
</evidence>
<evidence type="ECO:0000256" key="5">
    <source>
        <dbReference type="ARBA" id="ARBA00022967"/>
    </source>
</evidence>
<feature type="transmembrane region" description="Helical" evidence="12">
    <location>
        <begin position="103"/>
        <end position="124"/>
    </location>
</feature>
<feature type="transmembrane region" description="Helical" evidence="12">
    <location>
        <begin position="296"/>
        <end position="319"/>
    </location>
</feature>
<comment type="function">
    <text evidence="8">This is the catalytic component of the active enzyme, which catalyzes the hydrolysis of ATP coupled with the exchange of sodium and potassium ions across the plasma membrane. This action creates the electrochemical gradient of sodium and potassium ions, providing the energy for active transport of various nutrients.</text>
</comment>
<dbReference type="SUPFAM" id="SSF81665">
    <property type="entry name" value="Calcium ATPase, transmembrane domain M"/>
    <property type="match status" value="1"/>
</dbReference>
<dbReference type="InterPro" id="IPR001757">
    <property type="entry name" value="P_typ_ATPase"/>
</dbReference>
<dbReference type="NCBIfam" id="TIGR01494">
    <property type="entry name" value="ATPase_P-type"/>
    <property type="match status" value="1"/>
</dbReference>
<dbReference type="Pfam" id="PF00122">
    <property type="entry name" value="E1-E2_ATPase"/>
    <property type="match status" value="1"/>
</dbReference>
<dbReference type="AlphaFoldDB" id="A0A915MC09"/>
<comment type="subunit">
    <text evidence="9">The sodium/potassium-transporting ATPase is composed of a catalytic alpha subunit, an auxiliary non-catalytic beta subunit and an additional regulatory subunit.</text>
</comment>
<keyword evidence="6 12" id="KW-1133">Transmembrane helix</keyword>
<evidence type="ECO:0000256" key="6">
    <source>
        <dbReference type="ARBA" id="ARBA00022989"/>
    </source>
</evidence>
<dbReference type="SMART" id="SM00831">
    <property type="entry name" value="Cation_ATPase_N"/>
    <property type="match status" value="1"/>
</dbReference>
<dbReference type="InterPro" id="IPR008250">
    <property type="entry name" value="ATPase_P-typ_transduc_dom_A_sf"/>
</dbReference>
<evidence type="ECO:0000313" key="14">
    <source>
        <dbReference type="Proteomes" id="UP000887561"/>
    </source>
</evidence>
<dbReference type="GO" id="GO:1990573">
    <property type="term" value="P:potassium ion import across plasma membrane"/>
    <property type="evidence" value="ECO:0007669"/>
    <property type="project" value="TreeGrafter"/>
</dbReference>
<reference evidence="15" key="1">
    <citation type="submission" date="2022-11" db="UniProtKB">
        <authorList>
            <consortium name="WormBaseParasite"/>
        </authorList>
    </citation>
    <scope>IDENTIFICATION</scope>
</reference>
<organism evidence="14 15">
    <name type="scientific">Meloidogyne javanica</name>
    <name type="common">Root-knot nematode worm</name>
    <dbReference type="NCBI Taxonomy" id="6303"/>
    <lineage>
        <taxon>Eukaryota</taxon>
        <taxon>Metazoa</taxon>
        <taxon>Ecdysozoa</taxon>
        <taxon>Nematoda</taxon>
        <taxon>Chromadorea</taxon>
        <taxon>Rhabditida</taxon>
        <taxon>Tylenchina</taxon>
        <taxon>Tylenchomorpha</taxon>
        <taxon>Tylenchoidea</taxon>
        <taxon>Meloidogynidae</taxon>
        <taxon>Meloidogyninae</taxon>
        <taxon>Meloidogyne</taxon>
        <taxon>Meloidogyne incognita group</taxon>
    </lineage>
</organism>
<dbReference type="Proteomes" id="UP000887561">
    <property type="component" value="Unplaced"/>
</dbReference>
<dbReference type="FunFam" id="3.40.50.1000:FF:000083">
    <property type="entry name" value="Sodium/potassium-transporting ATPase subunit alpha"/>
    <property type="match status" value="1"/>
</dbReference>
<dbReference type="EC" id="7.2.2.13" evidence="10"/>
<feature type="transmembrane region" description="Helical" evidence="12">
    <location>
        <begin position="266"/>
        <end position="290"/>
    </location>
</feature>
<feature type="compositionally biased region" description="Basic and acidic residues" evidence="11">
    <location>
        <begin position="27"/>
        <end position="36"/>
    </location>
</feature>
<keyword evidence="3" id="KW-0547">Nucleotide-binding</keyword>
<dbReference type="GO" id="GO:1902600">
    <property type="term" value="P:proton transmembrane transport"/>
    <property type="evidence" value="ECO:0007669"/>
    <property type="project" value="TreeGrafter"/>
</dbReference>
<name>A0A915MC09_MELJA</name>
<keyword evidence="4" id="KW-0067">ATP-binding</keyword>
<sequence>MVKIRPFKGKLNIPDSSSSPNAATSSKDAKKEASHAEVNIVDHKLSPEELTQKYGTDLENGLSTARAEELIKQYGPNALDPPKTIPEWLKILKTQLSGFAKLLWVYLAGVLVFVVVVTGLFQYFQERKSSKILESFNTMVPTFANTYRDGKKVELPTENLVLGDIVEVRGGDRIPADLRILSSSGFKVDNSSLTGECEPLSRTAECTKDDPMETKNLAFYSTFAVEGSAKGIVIGTGSKTAVGKIAHLAAHLEQGKTPIAIEIEHFIQLVTIIAVTIGIIFSAIAIFLGYTWIQGVIFLIGIIVANVPEGILATVTVCLSLTAKRMASRNCLVKNLEATGTLTQNRMTVSHLWYDRNSERTINMFTATGPRDEAFFALMRIAILCNRAEFKLAQTHIPVLRRECTGDPSEQALLRFTELMIGDVASIRKRNPKLVNFPTKGLRFIGLFSLIDPPRASVPSAVAKARSAGLNVVMVTGDHPITAKAIARAVGILTENTETIEDVAIRKGCDISEVDPKEASAIVVHGSELRLMTNEQLVELICHHKEIVFARTSPQQKLQIVEAFQTLGHIVAVTGDGVNDTPALKKADIGIAMGIAGSDVSKQVADMILLDDNFA</sequence>
<evidence type="ECO:0000256" key="3">
    <source>
        <dbReference type="ARBA" id="ARBA00022741"/>
    </source>
</evidence>